<dbReference type="Pfam" id="PF12340">
    <property type="entry name" value="DUF3638"/>
    <property type="match status" value="1"/>
</dbReference>
<evidence type="ECO:0000256" key="5">
    <source>
        <dbReference type="ARBA" id="ARBA00022801"/>
    </source>
</evidence>
<dbReference type="InterPro" id="IPR046541">
    <property type="entry name" value="DUF6606"/>
</dbReference>
<feature type="domain" description="DUF3638" evidence="7">
    <location>
        <begin position="1854"/>
        <end position="2076"/>
    </location>
</feature>
<evidence type="ECO:0000259" key="7">
    <source>
        <dbReference type="Pfam" id="PF12340"/>
    </source>
</evidence>
<evidence type="ECO:0000256" key="1">
    <source>
        <dbReference type="ARBA" id="ARBA00000707"/>
    </source>
</evidence>
<feature type="domain" description="DUF6606" evidence="9">
    <location>
        <begin position="14"/>
        <end position="267"/>
    </location>
</feature>
<name>A0AAE8ML38_9HYPO</name>
<dbReference type="Proteomes" id="UP001187734">
    <property type="component" value="Unassembled WGS sequence"/>
</dbReference>
<dbReference type="InterPro" id="IPR022099">
    <property type="entry name" value="DUF3638"/>
</dbReference>
<comment type="caution">
    <text evidence="10">The sequence shown here is derived from an EMBL/GenBank/DDBJ whole genome shotgun (WGS) entry which is preliminary data.</text>
</comment>
<dbReference type="Pfam" id="PF12359">
    <property type="entry name" value="DUF3645"/>
    <property type="match status" value="1"/>
</dbReference>
<organism evidence="10 11">
    <name type="scientific">Fusarium torulosum</name>
    <dbReference type="NCBI Taxonomy" id="33205"/>
    <lineage>
        <taxon>Eukaryota</taxon>
        <taxon>Fungi</taxon>
        <taxon>Dikarya</taxon>
        <taxon>Ascomycota</taxon>
        <taxon>Pezizomycotina</taxon>
        <taxon>Sordariomycetes</taxon>
        <taxon>Hypocreomycetidae</taxon>
        <taxon>Hypocreales</taxon>
        <taxon>Nectriaceae</taxon>
        <taxon>Fusarium</taxon>
    </lineage>
</organism>
<feature type="domain" description="DUF3645" evidence="8">
    <location>
        <begin position="2197"/>
        <end position="2232"/>
    </location>
</feature>
<keyword evidence="6" id="KW-0788">Thiol protease</keyword>
<evidence type="ECO:0000313" key="11">
    <source>
        <dbReference type="Proteomes" id="UP001187734"/>
    </source>
</evidence>
<dbReference type="InterPro" id="IPR051346">
    <property type="entry name" value="OTU_Deubiquitinase"/>
</dbReference>
<dbReference type="PANTHER" id="PTHR13367:SF34">
    <property type="match status" value="1"/>
</dbReference>
<keyword evidence="3" id="KW-0645">Protease</keyword>
<gene>
    <name evidence="10" type="ORF">FTOL_13087</name>
</gene>
<accession>A0AAE8ML38</accession>
<dbReference type="EC" id="3.4.19.12" evidence="2"/>
<dbReference type="GO" id="GO:0004843">
    <property type="term" value="F:cysteine-type deubiquitinase activity"/>
    <property type="evidence" value="ECO:0007669"/>
    <property type="project" value="UniProtKB-EC"/>
</dbReference>
<dbReference type="InterPro" id="IPR022105">
    <property type="entry name" value="DUF3645"/>
</dbReference>
<dbReference type="PANTHER" id="PTHR13367">
    <property type="entry name" value="UBIQUITIN THIOESTERASE"/>
    <property type="match status" value="1"/>
</dbReference>
<proteinExistence type="predicted"/>
<evidence type="ECO:0000256" key="3">
    <source>
        <dbReference type="ARBA" id="ARBA00022670"/>
    </source>
</evidence>
<evidence type="ECO:0000256" key="4">
    <source>
        <dbReference type="ARBA" id="ARBA00022786"/>
    </source>
</evidence>
<keyword evidence="4" id="KW-0833">Ubl conjugation pathway</keyword>
<evidence type="ECO:0000256" key="2">
    <source>
        <dbReference type="ARBA" id="ARBA00012759"/>
    </source>
</evidence>
<evidence type="ECO:0000259" key="9">
    <source>
        <dbReference type="Pfam" id="PF20255"/>
    </source>
</evidence>
<evidence type="ECO:0000313" key="10">
    <source>
        <dbReference type="EMBL" id="SPJ89726.1"/>
    </source>
</evidence>
<protein>
    <recommendedName>
        <fullName evidence="2">ubiquitinyl hydrolase 1</fullName>
        <ecNumber evidence="2">3.4.19.12</ecNumber>
    </recommendedName>
</protein>
<dbReference type="Pfam" id="PF20255">
    <property type="entry name" value="DUF6606"/>
    <property type="match status" value="1"/>
</dbReference>
<keyword evidence="11" id="KW-1185">Reference proteome</keyword>
<reference evidence="10" key="1">
    <citation type="submission" date="2018-03" db="EMBL/GenBank/DDBJ databases">
        <authorList>
            <person name="Guldener U."/>
        </authorList>
    </citation>
    <scope>NUCLEOTIDE SEQUENCE</scope>
</reference>
<sequence>MMDLVNSNDQVEYLFHHLFLPPKPPGGDDSSASKTIFLPEFVLQSLQRFTVELPGEDEATVQPAISMLQTMRDTMDSKGFLDGVGVRKVLTALSLHNPAALFHVAAQNAGLLIRRLENSFYFETFELSPTNAAAMATKGRLDFRSEEFQEVLANTLVKMSYQRVAEAQSKARKARKDHHEDRETTNPQIVNELMTSFLRGVGIQVQVEGIRKNTREETSYNSSKLPWRRSPAWMLIRVGLHLTMSRLSGGSDDLYKRFMTYLMSQALLKANQAPVSSELLHIMMTKISHRLCKLKGLRDDKWFATVHNIVLVASKTLNERWERICNHSEEQLDITLLALTEMKDHLFFSLPQVDKFLTSISHRGNNNDTANFRPVAHVSSFNADSFPFVRMPHDMLYIPFSLAMIESWVQQNLDQWIENHIHEETACASLKVLLESYHSAAKVFYSSRPEGASRMILTIGEIWVAADKAALHNYPMLKEYDAEVPTKIWQALLLQSKADMARLQHLERCLMERKGISNRPSVFYSFGESMSFPVRYFQSSSMLQSKKTMIEERAELDKQAKIREFYQLKGRYQDLMQQYNATTCGYVYETTLGVRYLIYDPYCHRCPLKSQANNLKIMVHEWPLPTDTLKAQATVFELGIPHQFAEWRDVTFYIIHDVLAFKSFGECPDTFYSLDSYSALSPWRTSRPSRVHLLSEAKPHLETHRRENDISFSDVADAYVQNGLVYQYHDRTSGRFISPFTQSMAVSELCTFKLPDRAQALNPFLVHTWLQPDGETPNQVIAIQDTADDTQRKEFFESTLDIAMICLQTFNVDDKYLKEILRDLKQASLFVEPSIVINNTTVANNKSQSSLRRIMEYRTQHTLHRTRSILVDEVIIWGNECLNLAIKRSWSDFSGTTEWSLASTTCYWLETMSGLRQVDLNVLTGELLVNGAPLARLPRDYSMHEDYGKLFGSMILDVRPSDVPGMRFSATRPFLGNTVHFGMQGQDLLVHLNRTEPMLDLVPSRLLKGTVPNQLADNFAHWYHRKSKIIEFHKLHSRWAPDDKRNWRFTQDDGNWKLGRDDDVFLVAPSSELGKRIAMILDPLEAPLGLHLVYDTVKRVTEIRIPNLRLEFLLKSGDSLIESRQFRDMHIDSDQSTGTLVGFKSKLVLTSSREPASRTVLIPEGDVRYEMKTFDHLNKHTMVTVVHGSARRVQAYKLDDLLGRLVGSTRTESRLYLAYLHGLTSFCLPDPFIGRTGTEEALDILRSAVVRVPSILTEISYTILDRIASLSPTRSFYPKKEKLMQVVEWSSRLSYMSQNDRFYKAVLDILARCREICFLYPKNEVPDSPDHSVLHLVERAITRASIGHVSGFGAEEFTAEDDVTYIPRAQGSMSARAIRAQEIAFRVYNTHCYVIERIKPSFADDFYQRLGAVHVVNARQVPHKSDMQYDSRWLQGTENFLSSDWCQIHYAFQKKRDWLNKFELMAWVATTSYSKHYDPQITQVLLMMAQSASVSAVPLPTEPSYDLSQGYVTVPEEIRRLAESAARPIASCPESSLSPLPNETPRQLLNRRKQQFEPNRNRAIRSFNDQVCNQWPCAVPNTPRESKVDTYLRCKDAMEQLYPKWSSWYNNLRFKHYLQEISACLGEVPIQGLKLHLQPESVTAISQDRPLGFISIEDLFCRPVAQYIFCPIPTLNIPLQMVNMDRGTVNKLIDIIDNLDIQAKFPYEHCYLDELRQSLSSLTERAENELDINHPESLGHLLRKNLERHKNHATAVYRNLLRVITGTNLTRKDGTLVPQLMQCILKDSAYLPRITPLLLLQQLRPSSFSCLHDTWKLTIIQYATSITAVQRGKRLIRFRSSPADLLRELQNPGHKTWEDRDHPEWLLLECESEIMIRNVQQQVAQKMISPPENKNAVMQLNMGEGKSTVIVPMVATALANGFKIIRVIVAKPQAKQMHQILVSKLAGLLDRPVYLLPFSRDIQMNVQRADSIHRLVNNCMAEGGVLMAQPEHLLSLQLMELECHLSSCKGAAERLRAIRGLFDHASRDIVDESDKNFSVKFELIYTLEQQCSIEDSPSRWVVIQEVLGLVAQFAGKAKSQFSTSLEFDYRNDGEYPIVRFLQTDAGEVVLNRVASQICKTGIYGFPISHQPERFKKAVHRYITQWELTPTEVEVIERSRFFDGASIGRILLLRGLFAGGILAFALGQKRWRVNYGIDPHRQSGTKLAVPFRAKDSPTPRSEFSHPDVVITLTCLSYYYGGLDEESLFSAFRLLTKSDNARTEYHEWTRTAPTLPSSFKTLEGVNLRDRAQFKEEIYPHLRYSKLAIDYYLSHLVFSKEAKEFPHKLSASGWDLAKIKDHPTTGFSGTNDSRYVLPTDIKQLDLPE</sequence>
<comment type="catalytic activity">
    <reaction evidence="1">
        <text>Thiol-dependent hydrolysis of ester, thioester, amide, peptide and isopeptide bonds formed by the C-terminal Gly of ubiquitin (a 76-residue protein attached to proteins as an intracellular targeting signal).</text>
        <dbReference type="EC" id="3.4.19.12"/>
    </reaction>
</comment>
<evidence type="ECO:0000256" key="6">
    <source>
        <dbReference type="ARBA" id="ARBA00022807"/>
    </source>
</evidence>
<dbReference type="GO" id="GO:0006508">
    <property type="term" value="P:proteolysis"/>
    <property type="evidence" value="ECO:0007669"/>
    <property type="project" value="UniProtKB-KW"/>
</dbReference>
<evidence type="ECO:0000259" key="8">
    <source>
        <dbReference type="Pfam" id="PF12359"/>
    </source>
</evidence>
<keyword evidence="5" id="KW-0378">Hydrolase</keyword>
<dbReference type="EMBL" id="ONZP01000703">
    <property type="protein sequence ID" value="SPJ89726.1"/>
    <property type="molecule type" value="Genomic_DNA"/>
</dbReference>